<dbReference type="GO" id="GO:0004735">
    <property type="term" value="F:pyrroline-5-carboxylate reductase activity"/>
    <property type="evidence" value="ECO:0007669"/>
    <property type="project" value="UniProtKB-EC"/>
</dbReference>
<dbReference type="Gene3D" id="3.40.50.720">
    <property type="entry name" value="NAD(P)-binding Rossmann-like Domain"/>
    <property type="match status" value="1"/>
</dbReference>
<dbReference type="EC" id="1.5.1.2" evidence="5"/>
<keyword evidence="6" id="KW-0812">Transmembrane</keyword>
<dbReference type="SUPFAM" id="SSF48179">
    <property type="entry name" value="6-phosphogluconate dehydrogenase C-terminal domain-like"/>
    <property type="match status" value="1"/>
</dbReference>
<keyword evidence="2 4" id="KW-0521">NADP</keyword>
<reference evidence="9" key="1">
    <citation type="journal article" date="2020" name="Stud. Mycol.">
        <title>101 Dothideomycetes genomes: a test case for predicting lifestyles and emergence of pathogens.</title>
        <authorList>
            <person name="Haridas S."/>
            <person name="Albert R."/>
            <person name="Binder M."/>
            <person name="Bloem J."/>
            <person name="Labutti K."/>
            <person name="Salamov A."/>
            <person name="Andreopoulos B."/>
            <person name="Baker S."/>
            <person name="Barry K."/>
            <person name="Bills G."/>
            <person name="Bluhm B."/>
            <person name="Cannon C."/>
            <person name="Castanera R."/>
            <person name="Culley D."/>
            <person name="Daum C."/>
            <person name="Ezra D."/>
            <person name="Gonzalez J."/>
            <person name="Henrissat B."/>
            <person name="Kuo A."/>
            <person name="Liang C."/>
            <person name="Lipzen A."/>
            <person name="Lutzoni F."/>
            <person name="Magnuson J."/>
            <person name="Mondo S."/>
            <person name="Nolan M."/>
            <person name="Ohm R."/>
            <person name="Pangilinan J."/>
            <person name="Park H.-J."/>
            <person name="Ramirez L."/>
            <person name="Alfaro M."/>
            <person name="Sun H."/>
            <person name="Tritt A."/>
            <person name="Yoshinaga Y."/>
            <person name="Zwiers L.-H."/>
            <person name="Turgeon B."/>
            <person name="Goodwin S."/>
            <person name="Spatafora J."/>
            <person name="Crous P."/>
            <person name="Grigoriev I."/>
        </authorList>
    </citation>
    <scope>NUCLEOTIDE SEQUENCE</scope>
    <source>
        <strain evidence="9">CBS 109.77</strain>
    </source>
</reference>
<evidence type="ECO:0000313" key="10">
    <source>
        <dbReference type="Proteomes" id="UP000799757"/>
    </source>
</evidence>
<organism evidence="9 10">
    <name type="scientific">Melanomma pulvis-pyrius CBS 109.77</name>
    <dbReference type="NCBI Taxonomy" id="1314802"/>
    <lineage>
        <taxon>Eukaryota</taxon>
        <taxon>Fungi</taxon>
        <taxon>Dikarya</taxon>
        <taxon>Ascomycota</taxon>
        <taxon>Pezizomycotina</taxon>
        <taxon>Dothideomycetes</taxon>
        <taxon>Pleosporomycetidae</taxon>
        <taxon>Pleosporales</taxon>
        <taxon>Melanommataceae</taxon>
        <taxon>Melanomma</taxon>
    </lineage>
</organism>
<keyword evidence="3 5" id="KW-0560">Oxidoreductase</keyword>
<evidence type="ECO:0000313" key="9">
    <source>
        <dbReference type="EMBL" id="KAF2794632.1"/>
    </source>
</evidence>
<gene>
    <name evidence="9" type="ORF">K505DRAFT_303626</name>
</gene>
<feature type="domain" description="Pyrroline-5-carboxylate reductase catalytic N-terminal" evidence="7">
    <location>
        <begin position="13"/>
        <end position="136"/>
    </location>
</feature>
<feature type="transmembrane region" description="Helical" evidence="6">
    <location>
        <begin position="12"/>
        <end position="33"/>
    </location>
</feature>
<dbReference type="GO" id="GO:0055129">
    <property type="term" value="P:L-proline biosynthetic process"/>
    <property type="evidence" value="ECO:0007669"/>
    <property type="project" value="UniProtKB-UniPathway"/>
</dbReference>
<keyword evidence="5" id="KW-0028">Amino-acid biosynthesis</keyword>
<evidence type="ECO:0000259" key="7">
    <source>
        <dbReference type="Pfam" id="PF03807"/>
    </source>
</evidence>
<dbReference type="InterPro" id="IPR008927">
    <property type="entry name" value="6-PGluconate_DH-like_C_sf"/>
</dbReference>
<dbReference type="Pfam" id="PF03807">
    <property type="entry name" value="F420_oxidored"/>
    <property type="match status" value="1"/>
</dbReference>
<evidence type="ECO:0000256" key="3">
    <source>
        <dbReference type="ARBA" id="ARBA00023002"/>
    </source>
</evidence>
<feature type="binding site" evidence="4">
    <location>
        <begin position="15"/>
        <end position="20"/>
    </location>
    <ligand>
        <name>NADP(+)</name>
        <dbReference type="ChEBI" id="CHEBI:58349"/>
    </ligand>
</feature>
<keyword evidence="6" id="KW-1133">Transmembrane helix</keyword>
<sequence>MSNPSDNDGLTLTVLGSGTMGIAIMGGVMASLASSRVQSALSPAAPSKNPSAKTPSRVPSKFIACDARVEAEATVKAALGHYNFPLTTLTNANLQGVQSADIVLLACKPQGAQGILQEKGMREALAGKILISILAGVTDAQLEGYVYPDGIPEGACRFVRVMPNTASFVRESMSVIQTSSPPLSTEQHALVAFIFSSIGAVVSLPAANMDVSTALCGSGPAFFALMLEAAADGAVAMGLPRAEAQLMAAQTMRGTTGLVLNGEHPAILRDKVSTPGGCTIGGLLVLEEGTVRGAISRAIREATVVASQLGQGVQGVNGTRH</sequence>
<proteinExistence type="inferred from homology"/>
<keyword evidence="6" id="KW-0472">Membrane</keyword>
<dbReference type="OrthoDB" id="10263291at2759"/>
<keyword evidence="5" id="KW-0641">Proline biosynthesis</keyword>
<dbReference type="PIRSF" id="PIRSF000193">
    <property type="entry name" value="Pyrrol-5-carb_rd"/>
    <property type="match status" value="1"/>
</dbReference>
<dbReference type="Pfam" id="PF14748">
    <property type="entry name" value="P5CR_dimer"/>
    <property type="match status" value="1"/>
</dbReference>
<dbReference type="UniPathway" id="UPA00098">
    <property type="reaction ID" value="UER00361"/>
</dbReference>
<evidence type="ECO:0000256" key="4">
    <source>
        <dbReference type="PIRSR" id="PIRSR000193-1"/>
    </source>
</evidence>
<dbReference type="Proteomes" id="UP000799757">
    <property type="component" value="Unassembled WGS sequence"/>
</dbReference>
<feature type="domain" description="Pyrroline-5-carboxylate reductase dimerisation" evidence="8">
    <location>
        <begin position="208"/>
        <end position="308"/>
    </location>
</feature>
<dbReference type="Gene3D" id="1.10.3730.10">
    <property type="entry name" value="ProC C-terminal domain-like"/>
    <property type="match status" value="1"/>
</dbReference>
<dbReference type="InterPro" id="IPR000304">
    <property type="entry name" value="Pyrroline-COOH_reductase"/>
</dbReference>
<dbReference type="PANTHER" id="PTHR11645:SF0">
    <property type="entry name" value="PYRROLINE-5-CARBOXYLATE REDUCTASE 3"/>
    <property type="match status" value="1"/>
</dbReference>
<feature type="binding site" evidence="4">
    <location>
        <position position="93"/>
    </location>
    <ligand>
        <name>NADPH</name>
        <dbReference type="ChEBI" id="CHEBI:57783"/>
    </ligand>
</feature>
<dbReference type="InterPro" id="IPR053790">
    <property type="entry name" value="P5CR-like_CS"/>
</dbReference>
<dbReference type="InterPro" id="IPR036291">
    <property type="entry name" value="NAD(P)-bd_dom_sf"/>
</dbReference>
<evidence type="ECO:0000256" key="2">
    <source>
        <dbReference type="ARBA" id="ARBA00022857"/>
    </source>
</evidence>
<dbReference type="HAMAP" id="MF_01925">
    <property type="entry name" value="P5C_reductase"/>
    <property type="match status" value="1"/>
</dbReference>
<dbReference type="SUPFAM" id="SSF51735">
    <property type="entry name" value="NAD(P)-binding Rossmann-fold domains"/>
    <property type="match status" value="1"/>
</dbReference>
<evidence type="ECO:0000256" key="1">
    <source>
        <dbReference type="ARBA" id="ARBA00005525"/>
    </source>
</evidence>
<feature type="binding site" evidence="4">
    <location>
        <begin position="106"/>
        <end position="109"/>
    </location>
    <ligand>
        <name>NADP(+)</name>
        <dbReference type="ChEBI" id="CHEBI:58349"/>
    </ligand>
</feature>
<dbReference type="PANTHER" id="PTHR11645">
    <property type="entry name" value="PYRROLINE-5-CARBOXYLATE REDUCTASE"/>
    <property type="match status" value="1"/>
</dbReference>
<dbReference type="EMBL" id="MU001884">
    <property type="protein sequence ID" value="KAF2794632.1"/>
    <property type="molecule type" value="Genomic_DNA"/>
</dbReference>
<comment type="catalytic activity">
    <reaction evidence="5">
        <text>L-proline + NADP(+) = (S)-1-pyrroline-5-carboxylate + NADPH + 2 H(+)</text>
        <dbReference type="Rhea" id="RHEA:14109"/>
        <dbReference type="ChEBI" id="CHEBI:15378"/>
        <dbReference type="ChEBI" id="CHEBI:17388"/>
        <dbReference type="ChEBI" id="CHEBI:57783"/>
        <dbReference type="ChEBI" id="CHEBI:58349"/>
        <dbReference type="ChEBI" id="CHEBI:60039"/>
        <dbReference type="EC" id="1.5.1.2"/>
    </reaction>
</comment>
<dbReference type="InterPro" id="IPR028939">
    <property type="entry name" value="P5C_Rdtase_cat_N"/>
</dbReference>
<comment type="similarity">
    <text evidence="1 5">Belongs to the pyrroline-5-carboxylate reductase family.</text>
</comment>
<dbReference type="AlphaFoldDB" id="A0A6A6XDW0"/>
<keyword evidence="10" id="KW-1185">Reference proteome</keyword>
<dbReference type="InterPro" id="IPR029036">
    <property type="entry name" value="P5CR_dimer"/>
</dbReference>
<accession>A0A6A6XDW0</accession>
<comment type="pathway">
    <text evidence="5">Amino-acid biosynthesis; L-proline biosynthesis; L-proline from L-glutamate 5-semialdehyde: step 1/1.</text>
</comment>
<protein>
    <recommendedName>
        <fullName evidence="5">Pyrroline-5-carboxylate reductase</fullName>
        <ecNumber evidence="5">1.5.1.2</ecNumber>
    </recommendedName>
</protein>
<evidence type="ECO:0000259" key="8">
    <source>
        <dbReference type="Pfam" id="PF14748"/>
    </source>
</evidence>
<dbReference type="FunFam" id="1.10.3730.10:FF:000001">
    <property type="entry name" value="Pyrroline-5-carboxylate reductase"/>
    <property type="match status" value="1"/>
</dbReference>
<dbReference type="PROSITE" id="PS00521">
    <property type="entry name" value="P5CR"/>
    <property type="match status" value="1"/>
</dbReference>
<name>A0A6A6XDW0_9PLEO</name>
<dbReference type="NCBIfam" id="TIGR00112">
    <property type="entry name" value="proC"/>
    <property type="match status" value="1"/>
</dbReference>
<evidence type="ECO:0000256" key="6">
    <source>
        <dbReference type="SAM" id="Phobius"/>
    </source>
</evidence>
<evidence type="ECO:0000256" key="5">
    <source>
        <dbReference type="RuleBase" id="RU003903"/>
    </source>
</evidence>